<feature type="domain" description="IraD/Gp25-like" evidence="1">
    <location>
        <begin position="28"/>
        <end position="120"/>
    </location>
</feature>
<dbReference type="Pfam" id="PF04965">
    <property type="entry name" value="GPW_gp25"/>
    <property type="match status" value="1"/>
</dbReference>
<reference evidence="2 3" key="1">
    <citation type="submission" date="2019-03" db="EMBL/GenBank/DDBJ databases">
        <title>Genomic Encyclopedia of Type Strains, Phase IV (KMG-IV): sequencing the most valuable type-strain genomes for metagenomic binning, comparative biology and taxonomic classification.</title>
        <authorList>
            <person name="Goeker M."/>
        </authorList>
    </citation>
    <scope>NUCLEOTIDE SEQUENCE [LARGE SCALE GENOMIC DNA]</scope>
    <source>
        <strain evidence="2 3">DSM 1709</strain>
    </source>
</reference>
<dbReference type="AlphaFoldDB" id="A0A4R2MJ45"/>
<dbReference type="InterPro" id="IPR007048">
    <property type="entry name" value="IraD/Gp25-like"/>
</dbReference>
<dbReference type="Proteomes" id="UP000295106">
    <property type="component" value="Unassembled WGS sequence"/>
</dbReference>
<accession>A0A4R2MJ45</accession>
<protein>
    <submittedName>
        <fullName evidence="2">Type VI secretion system protein ImpF</fullName>
    </submittedName>
</protein>
<evidence type="ECO:0000259" key="1">
    <source>
        <dbReference type="Pfam" id="PF04965"/>
    </source>
</evidence>
<dbReference type="NCBIfam" id="TIGR03357">
    <property type="entry name" value="VI_zyme"/>
    <property type="match status" value="1"/>
</dbReference>
<comment type="caution">
    <text evidence="2">The sequence shown here is derived from an EMBL/GenBank/DDBJ whole genome shotgun (WGS) entry which is preliminary data.</text>
</comment>
<evidence type="ECO:0000313" key="3">
    <source>
        <dbReference type="Proteomes" id="UP000295106"/>
    </source>
</evidence>
<proteinExistence type="predicted"/>
<evidence type="ECO:0000313" key="2">
    <source>
        <dbReference type="EMBL" id="TCP02926.1"/>
    </source>
</evidence>
<dbReference type="EMBL" id="SLXD01000005">
    <property type="protein sequence ID" value="TCP02926.1"/>
    <property type="molecule type" value="Genomic_DNA"/>
</dbReference>
<organism evidence="2 3">
    <name type="scientific">Rubrivivax gelatinosus</name>
    <name type="common">Rhodocyclus gelatinosus</name>
    <name type="synonym">Rhodopseudomonas gelatinosa</name>
    <dbReference type="NCBI Taxonomy" id="28068"/>
    <lineage>
        <taxon>Bacteria</taxon>
        <taxon>Pseudomonadati</taxon>
        <taxon>Pseudomonadota</taxon>
        <taxon>Betaproteobacteria</taxon>
        <taxon>Burkholderiales</taxon>
        <taxon>Sphaerotilaceae</taxon>
        <taxon>Rubrivivax</taxon>
    </lineage>
</organism>
<sequence>MRPPSLLDALLGDAGPCGAAAADDTLPQRLARDLERLLNTRCAWTPEQLAPWPRSARSVLAFGLAEGAGPGADGAEALRRVAERIRQSLAAHEPRLAEVRVAPRPGAGRMPGFRIEAALRRGAHTAGLCFEAELGAGTRHYRVRPATGPAA</sequence>
<dbReference type="RefSeq" id="WP_132646511.1">
    <property type="nucleotide sequence ID" value="NZ_CP181386.1"/>
</dbReference>
<dbReference type="OrthoDB" id="119583at2"/>
<gene>
    <name evidence="2" type="ORF">EV684_10592</name>
</gene>
<dbReference type="GeneID" id="99684641"/>
<dbReference type="InterPro" id="IPR017737">
    <property type="entry name" value="TssE1-like"/>
</dbReference>
<name>A0A4R2MJ45_RUBGE</name>